<sequence length="79" mass="9585">MIEKNIYLKDYSETSDFNQKIYEYREFLNDLSIHFDNCNDSDFMSIRDDILADISQFLYLMTFKYIREPTLHSDPPLSR</sequence>
<name>A0A6C0HRY2_9ZZZZ</name>
<organism evidence="1">
    <name type="scientific">viral metagenome</name>
    <dbReference type="NCBI Taxonomy" id="1070528"/>
    <lineage>
        <taxon>unclassified sequences</taxon>
        <taxon>metagenomes</taxon>
        <taxon>organismal metagenomes</taxon>
    </lineage>
</organism>
<proteinExistence type="predicted"/>
<protein>
    <submittedName>
        <fullName evidence="1">Uncharacterized protein</fullName>
    </submittedName>
</protein>
<dbReference type="EMBL" id="MN740010">
    <property type="protein sequence ID" value="QHT83478.1"/>
    <property type="molecule type" value="Genomic_DNA"/>
</dbReference>
<dbReference type="AlphaFoldDB" id="A0A6C0HRY2"/>
<reference evidence="1" key="1">
    <citation type="journal article" date="2020" name="Nature">
        <title>Giant virus diversity and host interactions through global metagenomics.</title>
        <authorList>
            <person name="Schulz F."/>
            <person name="Roux S."/>
            <person name="Paez-Espino D."/>
            <person name="Jungbluth S."/>
            <person name="Walsh D.A."/>
            <person name="Denef V.J."/>
            <person name="McMahon K.D."/>
            <person name="Konstantinidis K.T."/>
            <person name="Eloe-Fadrosh E.A."/>
            <person name="Kyrpides N.C."/>
            <person name="Woyke T."/>
        </authorList>
    </citation>
    <scope>NUCLEOTIDE SEQUENCE</scope>
    <source>
        <strain evidence="1">GVMAG-M-3300023184-168</strain>
    </source>
</reference>
<accession>A0A6C0HRY2</accession>
<evidence type="ECO:0000313" key="1">
    <source>
        <dbReference type="EMBL" id="QHT83478.1"/>
    </source>
</evidence>